<sequence>METQLRSVRGPRGVQIEDVWGAADVVLNRGERPTIERIRQQLGRGSPNTVGPMLDSWYATLARRLKPEAASGTNTGAAMHGPAVDGEDASDLPAPVLRAAKTLWGRAQQLAEDAARTAFEVHQASLADAQSRLAAEKDAFEEEKQRFAERASALEAALFAKDQQILQTGRQLEELKHMLHVKTEEAEQLRSDLSKQRIAMDAMRQFTQAKDEEHRKERERLEQRATAQEHRLLTEIDRARQAARQAELQLETLQKQSARLLADAEERGTHLEEKLSGLHEENATLLKNLLQTRELLEQQKAQPIGPAVSDSGATRSIRLRAKAPVIPKKTRLRR</sequence>
<dbReference type="InterPro" id="IPR021104">
    <property type="entry name" value="KfrA_DNA-bd_N"/>
</dbReference>
<evidence type="ECO:0000313" key="4">
    <source>
        <dbReference type="Proteomes" id="UP000515811"/>
    </source>
</evidence>
<organism evidence="3 4">
    <name type="scientific">Diaphorobacter ruginosibacter</name>
    <dbReference type="NCBI Taxonomy" id="1715720"/>
    <lineage>
        <taxon>Bacteria</taxon>
        <taxon>Pseudomonadati</taxon>
        <taxon>Pseudomonadota</taxon>
        <taxon>Betaproteobacteria</taxon>
        <taxon>Burkholderiales</taxon>
        <taxon>Comamonadaceae</taxon>
        <taxon>Diaphorobacter</taxon>
    </lineage>
</organism>
<dbReference type="GO" id="GO:0003677">
    <property type="term" value="F:DNA binding"/>
    <property type="evidence" value="ECO:0007669"/>
    <property type="project" value="UniProtKB-KW"/>
</dbReference>
<keyword evidence="3" id="KW-0238">DNA-binding</keyword>
<dbReference type="AlphaFoldDB" id="A0A7G9RUJ6"/>
<dbReference type="Pfam" id="PF11740">
    <property type="entry name" value="KfrA_N"/>
    <property type="match status" value="1"/>
</dbReference>
<feature type="domain" description="KfrA N-terminal DNA-binding" evidence="2">
    <location>
        <begin position="17"/>
        <end position="158"/>
    </location>
</feature>
<accession>A0A7G9RUJ6</accession>
<dbReference type="Proteomes" id="UP000515811">
    <property type="component" value="Chromosome"/>
</dbReference>
<keyword evidence="4" id="KW-1185">Reference proteome</keyword>
<evidence type="ECO:0000256" key="1">
    <source>
        <dbReference type="SAM" id="MobiDB-lite"/>
    </source>
</evidence>
<evidence type="ECO:0000313" key="3">
    <source>
        <dbReference type="EMBL" id="QNN59271.1"/>
    </source>
</evidence>
<dbReference type="EMBL" id="CP060714">
    <property type="protein sequence ID" value="QNN59271.1"/>
    <property type="molecule type" value="Genomic_DNA"/>
</dbReference>
<reference evidence="3 4" key="1">
    <citation type="submission" date="2020-08" db="EMBL/GenBank/DDBJ databases">
        <title>Genome sequence of Diaphorobacter ruginosibacter DSM 27467T.</title>
        <authorList>
            <person name="Hyun D.-W."/>
            <person name="Bae J.-W."/>
        </authorList>
    </citation>
    <scope>NUCLEOTIDE SEQUENCE [LARGE SCALE GENOMIC DNA]</scope>
    <source>
        <strain evidence="3 4">DSM 27467</strain>
    </source>
</reference>
<protein>
    <submittedName>
        <fullName evidence="3">DNA-binding protein</fullName>
    </submittedName>
</protein>
<name>A0A7G9RUJ6_9BURK</name>
<dbReference type="KEGG" id="drg:H9K76_11090"/>
<dbReference type="RefSeq" id="WP_187600284.1">
    <property type="nucleotide sequence ID" value="NZ_CP060714.1"/>
</dbReference>
<evidence type="ECO:0000259" key="2">
    <source>
        <dbReference type="Pfam" id="PF11740"/>
    </source>
</evidence>
<proteinExistence type="predicted"/>
<feature type="region of interest" description="Disordered" evidence="1">
    <location>
        <begin position="300"/>
        <end position="334"/>
    </location>
</feature>
<feature type="region of interest" description="Disordered" evidence="1">
    <location>
        <begin position="69"/>
        <end position="89"/>
    </location>
</feature>
<gene>
    <name evidence="3" type="ORF">H9K76_11090</name>
</gene>